<dbReference type="EMBL" id="BDGG01000006">
    <property type="protein sequence ID" value="GAV00697.1"/>
    <property type="molecule type" value="Genomic_DNA"/>
</dbReference>
<comment type="caution">
    <text evidence="2">The sequence shown here is derived from an EMBL/GenBank/DDBJ whole genome shotgun (WGS) entry which is preliminary data.</text>
</comment>
<proteinExistence type="predicted"/>
<accession>A0A1D1VGB8</accession>
<keyword evidence="3" id="KW-1185">Reference proteome</keyword>
<gene>
    <name evidence="2" type="primary">RvY_11509</name>
    <name evidence="2" type="synonym">RvY_11509.1</name>
    <name evidence="2" type="ORF">RvY_11509-1</name>
</gene>
<reference evidence="2 3" key="1">
    <citation type="journal article" date="2016" name="Nat. Commun.">
        <title>Extremotolerant tardigrade genome and improved radiotolerance of human cultured cells by tardigrade-unique protein.</title>
        <authorList>
            <person name="Hashimoto T."/>
            <person name="Horikawa D.D."/>
            <person name="Saito Y."/>
            <person name="Kuwahara H."/>
            <person name="Kozuka-Hata H."/>
            <person name="Shin-I T."/>
            <person name="Minakuchi Y."/>
            <person name="Ohishi K."/>
            <person name="Motoyama A."/>
            <person name="Aizu T."/>
            <person name="Enomoto A."/>
            <person name="Kondo K."/>
            <person name="Tanaka S."/>
            <person name="Hara Y."/>
            <person name="Koshikawa S."/>
            <person name="Sagara H."/>
            <person name="Miura T."/>
            <person name="Yokobori S."/>
            <person name="Miyagawa K."/>
            <person name="Suzuki Y."/>
            <person name="Kubo T."/>
            <person name="Oyama M."/>
            <person name="Kohara Y."/>
            <person name="Fujiyama A."/>
            <person name="Arakawa K."/>
            <person name="Katayama T."/>
            <person name="Toyoda A."/>
            <person name="Kunieda T."/>
        </authorList>
    </citation>
    <scope>NUCLEOTIDE SEQUENCE [LARGE SCALE GENOMIC DNA]</scope>
    <source>
        <strain evidence="2 3">YOKOZUNA-1</strain>
    </source>
</reference>
<evidence type="ECO:0000256" key="1">
    <source>
        <dbReference type="SAM" id="MobiDB-lite"/>
    </source>
</evidence>
<dbReference type="AlphaFoldDB" id="A0A1D1VGB8"/>
<dbReference type="Proteomes" id="UP000186922">
    <property type="component" value="Unassembled WGS sequence"/>
</dbReference>
<name>A0A1D1VGB8_RAMVA</name>
<sequence length="188" mass="21569">MKDFPLCAFCEQDVSIGNRGSKKKGSIDRPFQHPALLWNHHHPASNFHDHLGRNNVRQRLRGRILLHPDCHSGVMLCKVLRPWAELVAEEHSYDSQHLSIYYDDTWLCHHHLRAAHSRPRDTQPGPDPPRNIPDGLLNSGLHRCSHHVYKDQVLSFKLFIADLYEPTSTGSCQQCPNTGLHLQQCPPF</sequence>
<organism evidence="2 3">
    <name type="scientific">Ramazzottius varieornatus</name>
    <name type="common">Water bear</name>
    <name type="synonym">Tardigrade</name>
    <dbReference type="NCBI Taxonomy" id="947166"/>
    <lineage>
        <taxon>Eukaryota</taxon>
        <taxon>Metazoa</taxon>
        <taxon>Ecdysozoa</taxon>
        <taxon>Tardigrada</taxon>
        <taxon>Eutardigrada</taxon>
        <taxon>Parachela</taxon>
        <taxon>Hypsibioidea</taxon>
        <taxon>Ramazzottiidae</taxon>
        <taxon>Ramazzottius</taxon>
    </lineage>
</organism>
<feature type="region of interest" description="Disordered" evidence="1">
    <location>
        <begin position="117"/>
        <end position="136"/>
    </location>
</feature>
<evidence type="ECO:0000313" key="2">
    <source>
        <dbReference type="EMBL" id="GAV00697.1"/>
    </source>
</evidence>
<evidence type="ECO:0000313" key="3">
    <source>
        <dbReference type="Proteomes" id="UP000186922"/>
    </source>
</evidence>
<protein>
    <submittedName>
        <fullName evidence="2">Uncharacterized protein</fullName>
    </submittedName>
</protein>